<sequence>MFHANIQVMRSLKKYLPVCFVVAVISGCGEEIGLQKYGATGTVLLDGQPVSKARLRFMPDSSMGNSGPQVFSFAKNGTFQIDAKQGLQEGPYQVEVMVINETDTPLGSVDATVTVEPNDDNVFALENKSANLRPVNEEIKDDGEEGEG</sequence>
<accession>A0A517T5D4</accession>
<dbReference type="KEGG" id="chya:V22_08190"/>
<proteinExistence type="predicted"/>
<dbReference type="OrthoDB" id="281289at2"/>
<organism evidence="1 2">
    <name type="scientific">Calycomorphotria hydatis</name>
    <dbReference type="NCBI Taxonomy" id="2528027"/>
    <lineage>
        <taxon>Bacteria</taxon>
        <taxon>Pseudomonadati</taxon>
        <taxon>Planctomycetota</taxon>
        <taxon>Planctomycetia</taxon>
        <taxon>Planctomycetales</taxon>
        <taxon>Planctomycetaceae</taxon>
        <taxon>Calycomorphotria</taxon>
    </lineage>
</organism>
<evidence type="ECO:0000313" key="1">
    <source>
        <dbReference type="EMBL" id="QDT63595.1"/>
    </source>
</evidence>
<dbReference type="AlphaFoldDB" id="A0A517T5D4"/>
<reference evidence="1 2" key="1">
    <citation type="submission" date="2019-02" db="EMBL/GenBank/DDBJ databases">
        <title>Deep-cultivation of Planctomycetes and their phenomic and genomic characterization uncovers novel biology.</title>
        <authorList>
            <person name="Wiegand S."/>
            <person name="Jogler M."/>
            <person name="Boedeker C."/>
            <person name="Pinto D."/>
            <person name="Vollmers J."/>
            <person name="Rivas-Marin E."/>
            <person name="Kohn T."/>
            <person name="Peeters S.H."/>
            <person name="Heuer A."/>
            <person name="Rast P."/>
            <person name="Oberbeckmann S."/>
            <person name="Bunk B."/>
            <person name="Jeske O."/>
            <person name="Meyerdierks A."/>
            <person name="Storesund J.E."/>
            <person name="Kallscheuer N."/>
            <person name="Luecker S."/>
            <person name="Lage O.M."/>
            <person name="Pohl T."/>
            <person name="Merkel B.J."/>
            <person name="Hornburger P."/>
            <person name="Mueller R.-W."/>
            <person name="Bruemmer F."/>
            <person name="Labrenz M."/>
            <person name="Spormann A.M."/>
            <person name="Op den Camp H."/>
            <person name="Overmann J."/>
            <person name="Amann R."/>
            <person name="Jetten M.S.M."/>
            <person name="Mascher T."/>
            <person name="Medema M.H."/>
            <person name="Devos D.P."/>
            <person name="Kaster A.-K."/>
            <person name="Ovreas L."/>
            <person name="Rohde M."/>
            <person name="Galperin M.Y."/>
            <person name="Jogler C."/>
        </authorList>
    </citation>
    <scope>NUCLEOTIDE SEQUENCE [LARGE SCALE GENOMIC DNA]</scope>
    <source>
        <strain evidence="1 2">V22</strain>
    </source>
</reference>
<gene>
    <name evidence="1" type="ORF">V22_08190</name>
</gene>
<dbReference type="EMBL" id="CP036316">
    <property type="protein sequence ID" value="QDT63595.1"/>
    <property type="molecule type" value="Genomic_DNA"/>
</dbReference>
<dbReference type="RefSeq" id="WP_145260035.1">
    <property type="nucleotide sequence ID" value="NZ_CP036316.1"/>
</dbReference>
<dbReference type="Proteomes" id="UP000319976">
    <property type="component" value="Chromosome"/>
</dbReference>
<protein>
    <submittedName>
        <fullName evidence="1">Uncharacterized protein</fullName>
    </submittedName>
</protein>
<evidence type="ECO:0000313" key="2">
    <source>
        <dbReference type="Proteomes" id="UP000319976"/>
    </source>
</evidence>
<keyword evidence="2" id="KW-1185">Reference proteome</keyword>
<name>A0A517T5D4_9PLAN</name>